<name>Q08Y67_STIAD</name>
<reference evidence="3 5" key="2">
    <citation type="journal article" date="2011" name="Mol. Biol. Evol.">
        <title>Comparative genomic analysis of fruiting body formation in Myxococcales.</title>
        <authorList>
            <person name="Huntley S."/>
            <person name="Hamann N."/>
            <person name="Wegener-Feldbrugge S."/>
            <person name="Treuner-Lange A."/>
            <person name="Kube M."/>
            <person name="Reinhardt R."/>
            <person name="Klages S."/>
            <person name="Muller R."/>
            <person name="Ronning C.M."/>
            <person name="Nierman W.C."/>
            <person name="Sogaard-Andersen L."/>
        </authorList>
    </citation>
    <scope>NUCLEOTIDE SEQUENCE [LARGE SCALE GENOMIC DNA]</scope>
    <source>
        <strain evidence="3 5">DW4/3-1</strain>
    </source>
</reference>
<protein>
    <submittedName>
        <fullName evidence="3">Conserved uncharacterized protein</fullName>
    </submittedName>
</protein>
<dbReference type="eggNOG" id="ENOG503344A">
    <property type="taxonomic scope" value="Bacteria"/>
</dbReference>
<reference evidence="4 6" key="1">
    <citation type="submission" date="2006-04" db="EMBL/GenBank/DDBJ databases">
        <authorList>
            <person name="Nierman W.C."/>
        </authorList>
    </citation>
    <scope>NUCLEOTIDE SEQUENCE [LARGE SCALE GENOMIC DNA]</scope>
    <source>
        <strain evidence="4 6">DW4/3-1</strain>
    </source>
</reference>
<dbReference type="STRING" id="378806.STAUR_0132"/>
<dbReference type="InterPro" id="IPR021994">
    <property type="entry name" value="DUF3592"/>
</dbReference>
<dbReference type="KEGG" id="sur:STAUR_0132"/>
<dbReference type="Proteomes" id="UP000001351">
    <property type="component" value="Chromosome"/>
</dbReference>
<evidence type="ECO:0000256" key="1">
    <source>
        <dbReference type="SAM" id="Phobius"/>
    </source>
</evidence>
<evidence type="ECO:0000313" key="5">
    <source>
        <dbReference type="Proteomes" id="UP000001351"/>
    </source>
</evidence>
<dbReference type="HOGENOM" id="CLU_142306_0_0_7"/>
<dbReference type="AlphaFoldDB" id="Q08Y67"/>
<proteinExistence type="predicted"/>
<dbReference type="PATRIC" id="fig|378806.16.peg.4470"/>
<keyword evidence="1" id="KW-0472">Membrane</keyword>
<sequence>MGFIFLAAGIAMGVICLVTLARTRRFLSQAHETQAEVVGNHSRRHNRKNTYYPVLRYLTQEGAQHEVVSPVGSNPPRYREGDRVPLLYNPANPQDVRIHNFLNLWLLPLLFGFMGAAFLLVGVLALSAGALRR</sequence>
<dbReference type="RefSeq" id="WP_002615293.1">
    <property type="nucleotide sequence ID" value="NC_014623.1"/>
</dbReference>
<dbReference type="EMBL" id="CP002271">
    <property type="protein sequence ID" value="ADO67941.1"/>
    <property type="molecule type" value="Genomic_DNA"/>
</dbReference>
<dbReference type="Pfam" id="PF12158">
    <property type="entry name" value="DUF3592"/>
    <property type="match status" value="1"/>
</dbReference>
<feature type="domain" description="DUF3592" evidence="2">
    <location>
        <begin position="33"/>
        <end position="101"/>
    </location>
</feature>
<keyword evidence="1" id="KW-0812">Transmembrane</keyword>
<dbReference type="OrthoDB" id="5524886at2"/>
<evidence type="ECO:0000313" key="3">
    <source>
        <dbReference type="EMBL" id="ADO67941.1"/>
    </source>
</evidence>
<keyword evidence="1" id="KW-1133">Transmembrane helix</keyword>
<accession>Q08Y67</accession>
<dbReference type="EMBL" id="AAMD01000082">
    <property type="protein sequence ID" value="EAU65439.1"/>
    <property type="molecule type" value="Genomic_DNA"/>
</dbReference>
<evidence type="ECO:0000313" key="6">
    <source>
        <dbReference type="Proteomes" id="UP000032702"/>
    </source>
</evidence>
<evidence type="ECO:0000313" key="4">
    <source>
        <dbReference type="EMBL" id="EAU65439.1"/>
    </source>
</evidence>
<evidence type="ECO:0000259" key="2">
    <source>
        <dbReference type="Pfam" id="PF12158"/>
    </source>
</evidence>
<keyword evidence="5" id="KW-1185">Reference proteome</keyword>
<dbReference type="Proteomes" id="UP000032702">
    <property type="component" value="Unassembled WGS sequence"/>
</dbReference>
<gene>
    <name evidence="3" type="ordered locus">STAUR_0132</name>
    <name evidence="4" type="ORF">STIAU_2873</name>
</gene>
<feature type="transmembrane region" description="Helical" evidence="1">
    <location>
        <begin position="105"/>
        <end position="131"/>
    </location>
</feature>
<organism evidence="4 6">
    <name type="scientific">Stigmatella aurantiaca (strain DW4/3-1)</name>
    <dbReference type="NCBI Taxonomy" id="378806"/>
    <lineage>
        <taxon>Bacteria</taxon>
        <taxon>Pseudomonadati</taxon>
        <taxon>Myxococcota</taxon>
        <taxon>Myxococcia</taxon>
        <taxon>Myxococcales</taxon>
        <taxon>Cystobacterineae</taxon>
        <taxon>Archangiaceae</taxon>
        <taxon>Stigmatella</taxon>
    </lineage>
</organism>